<proteinExistence type="predicted"/>
<dbReference type="AlphaFoldDB" id="A0A834W758"/>
<protein>
    <submittedName>
        <fullName evidence="2">Uncharacterized protein</fullName>
    </submittedName>
</protein>
<comment type="caution">
    <text evidence="2">The sequence shown here is derived from an EMBL/GenBank/DDBJ whole genome shotgun (WGS) entry which is preliminary data.</text>
</comment>
<gene>
    <name evidence="2" type="ORF">G2W53_031834</name>
</gene>
<organism evidence="2 3">
    <name type="scientific">Senna tora</name>
    <dbReference type="NCBI Taxonomy" id="362788"/>
    <lineage>
        <taxon>Eukaryota</taxon>
        <taxon>Viridiplantae</taxon>
        <taxon>Streptophyta</taxon>
        <taxon>Embryophyta</taxon>
        <taxon>Tracheophyta</taxon>
        <taxon>Spermatophyta</taxon>
        <taxon>Magnoliopsida</taxon>
        <taxon>eudicotyledons</taxon>
        <taxon>Gunneridae</taxon>
        <taxon>Pentapetalae</taxon>
        <taxon>rosids</taxon>
        <taxon>fabids</taxon>
        <taxon>Fabales</taxon>
        <taxon>Fabaceae</taxon>
        <taxon>Caesalpinioideae</taxon>
        <taxon>Cassia clade</taxon>
        <taxon>Senna</taxon>
    </lineage>
</organism>
<keyword evidence="3" id="KW-1185">Reference proteome</keyword>
<accession>A0A834W758</accession>
<evidence type="ECO:0000313" key="2">
    <source>
        <dbReference type="EMBL" id="KAF7810858.1"/>
    </source>
</evidence>
<feature type="region of interest" description="Disordered" evidence="1">
    <location>
        <begin position="1"/>
        <end position="31"/>
    </location>
</feature>
<dbReference type="Proteomes" id="UP000634136">
    <property type="component" value="Unassembled WGS sequence"/>
</dbReference>
<evidence type="ECO:0000256" key="1">
    <source>
        <dbReference type="SAM" id="MobiDB-lite"/>
    </source>
</evidence>
<evidence type="ECO:0000313" key="3">
    <source>
        <dbReference type="Proteomes" id="UP000634136"/>
    </source>
</evidence>
<dbReference type="EMBL" id="JAAIUW010000010">
    <property type="protein sequence ID" value="KAF7810858.1"/>
    <property type="molecule type" value="Genomic_DNA"/>
</dbReference>
<sequence>MGMSMSERSSRDGAGPFPKANAQAPKRKGRF</sequence>
<name>A0A834W758_9FABA</name>
<reference evidence="2" key="1">
    <citation type="submission" date="2020-09" db="EMBL/GenBank/DDBJ databases">
        <title>Genome-Enabled Discovery of Anthraquinone Biosynthesis in Senna tora.</title>
        <authorList>
            <person name="Kang S.-H."/>
            <person name="Pandey R.P."/>
            <person name="Lee C.-M."/>
            <person name="Sim J.-S."/>
            <person name="Jeong J.-T."/>
            <person name="Choi B.-S."/>
            <person name="Jung M."/>
            <person name="Ginzburg D."/>
            <person name="Zhao K."/>
            <person name="Won S.Y."/>
            <person name="Oh T.-J."/>
            <person name="Yu Y."/>
            <person name="Kim N.-H."/>
            <person name="Lee O.R."/>
            <person name="Lee T.-H."/>
            <person name="Bashyal P."/>
            <person name="Kim T.-S."/>
            <person name="Lee W.-H."/>
            <person name="Kawkins C."/>
            <person name="Kim C.-K."/>
            <person name="Kim J.S."/>
            <person name="Ahn B.O."/>
            <person name="Rhee S.Y."/>
            <person name="Sohng J.K."/>
        </authorList>
    </citation>
    <scope>NUCLEOTIDE SEQUENCE</scope>
    <source>
        <tissue evidence="2">Leaf</tissue>
    </source>
</reference>